<dbReference type="Gene3D" id="1.25.40.10">
    <property type="entry name" value="Tetratricopeptide repeat domain"/>
    <property type="match status" value="1"/>
</dbReference>
<dbReference type="InterPro" id="IPR019734">
    <property type="entry name" value="TPR_rpt"/>
</dbReference>
<evidence type="ECO:0000259" key="12">
    <source>
        <dbReference type="PROSITE" id="PS50109"/>
    </source>
</evidence>
<dbReference type="SMART" id="SM00387">
    <property type="entry name" value="HATPase_c"/>
    <property type="match status" value="1"/>
</dbReference>
<dbReference type="Gene3D" id="1.20.5.1930">
    <property type="match status" value="1"/>
</dbReference>
<evidence type="ECO:0000256" key="5">
    <source>
        <dbReference type="ARBA" id="ARBA00022741"/>
    </source>
</evidence>
<dbReference type="PANTHER" id="PTHR24421">
    <property type="entry name" value="NITRATE/NITRITE SENSOR PROTEIN NARX-RELATED"/>
    <property type="match status" value="1"/>
</dbReference>
<feature type="repeat" description="TPR" evidence="9">
    <location>
        <begin position="203"/>
        <end position="236"/>
    </location>
</feature>
<comment type="caution">
    <text evidence="13">The sequence shown here is derived from an EMBL/GenBank/DDBJ whole genome shotgun (WGS) entry which is preliminary data.</text>
</comment>
<keyword evidence="10" id="KW-0175">Coiled coil</keyword>
<dbReference type="InterPro" id="IPR003594">
    <property type="entry name" value="HATPase_dom"/>
</dbReference>
<evidence type="ECO:0000256" key="6">
    <source>
        <dbReference type="ARBA" id="ARBA00022777"/>
    </source>
</evidence>
<dbReference type="SUPFAM" id="SSF48452">
    <property type="entry name" value="TPR-like"/>
    <property type="match status" value="2"/>
</dbReference>
<dbReference type="EMBL" id="BMGK01000003">
    <property type="protein sequence ID" value="GGD86597.1"/>
    <property type="molecule type" value="Genomic_DNA"/>
</dbReference>
<evidence type="ECO:0000256" key="4">
    <source>
        <dbReference type="ARBA" id="ARBA00022679"/>
    </source>
</evidence>
<feature type="transmembrane region" description="Helical" evidence="11">
    <location>
        <begin position="402"/>
        <end position="422"/>
    </location>
</feature>
<dbReference type="PROSITE" id="PS50293">
    <property type="entry name" value="TPR_REGION"/>
    <property type="match status" value="1"/>
</dbReference>
<gene>
    <name evidence="13" type="ORF">GCM10011312_08300</name>
</gene>
<evidence type="ECO:0000256" key="11">
    <source>
        <dbReference type="SAM" id="Phobius"/>
    </source>
</evidence>
<dbReference type="Gene3D" id="3.30.565.10">
    <property type="entry name" value="Histidine kinase-like ATPase, C-terminal domain"/>
    <property type="match status" value="1"/>
</dbReference>
<reference evidence="13" key="1">
    <citation type="journal article" date="2014" name="Int. J. Syst. Evol. Microbiol.">
        <title>Complete genome sequence of Corynebacterium casei LMG S-19264T (=DSM 44701T), isolated from a smear-ripened cheese.</title>
        <authorList>
            <consortium name="US DOE Joint Genome Institute (JGI-PGF)"/>
            <person name="Walter F."/>
            <person name="Albersmeier A."/>
            <person name="Kalinowski J."/>
            <person name="Ruckert C."/>
        </authorList>
    </citation>
    <scope>NUCLEOTIDE SEQUENCE</scope>
    <source>
        <strain evidence="13">CGMCC 1.12924</strain>
    </source>
</reference>
<sequence length="662" mass="75559">MKKLHYTFIIILFFVAGNAQQPKVIDSLIQVIKNTSSDSIKLRLTNQVSFYFIFNDIEHAATLLNDGIEESQKINFNFGYTELTNTKGIYFDVLGIKDSAKFYFGKGLRLSQKYGYKNIEQMSLNNLGMFNWNNGNFQEALDYFFQALEMNRINTPNNIQGESVYLNNIGLIYQELKQYDKALEYHYRALKIREDIRLESEQAISLSNIGVCYDNLSKYEEAVQSYEKAIALAKSANSMRNYYSFHNNLANVYQEMGDYESAINNYKKALDRPASLGENPKSDLSTYSNLTAAYALLNQPKLALTFAEKGLEIIDDDPLLKNFAGTLYKHAAESNYLLGYTKKGSEYLSTYIAINDSVFSKNNADAIAGLEVKFKTQEKEIQLAETRAALAENELKLGRKNLLIYGTSTLAILLAILGYLLYNQQKLKNRQLQKENELKEALNQIATQNKLQEQRLRISRDLHDNIGSQLTFIISALDNIKYGFKLQNDKLGDKIKNISDFTSNTIFELRDTIWAMNRPEISLEDLKVRITNFMDKARESLENINFDFTIKNISDDISFSSVEGMNLYRIIQEAVHNALKYANARNITVEINQAQTNLEIIIRDDGIGYDQESVEMGNGISNMRKRAKEIKASISMESLLDKGTKIHLTLKKVIPARLKRAS</sequence>
<evidence type="ECO:0000256" key="2">
    <source>
        <dbReference type="ARBA" id="ARBA00012438"/>
    </source>
</evidence>
<keyword evidence="11" id="KW-1133">Transmembrane helix</keyword>
<dbReference type="PROSITE" id="PS50005">
    <property type="entry name" value="TPR"/>
    <property type="match status" value="4"/>
</dbReference>
<accession>A0A8J2Y9F6</accession>
<feature type="domain" description="Histidine kinase" evidence="12">
    <location>
        <begin position="461"/>
        <end position="654"/>
    </location>
</feature>
<dbReference type="Proteomes" id="UP000652231">
    <property type="component" value="Unassembled WGS sequence"/>
</dbReference>
<evidence type="ECO:0000256" key="10">
    <source>
        <dbReference type="SAM" id="Coils"/>
    </source>
</evidence>
<dbReference type="GO" id="GO:0046983">
    <property type="term" value="F:protein dimerization activity"/>
    <property type="evidence" value="ECO:0007669"/>
    <property type="project" value="InterPro"/>
</dbReference>
<dbReference type="GO" id="GO:0005524">
    <property type="term" value="F:ATP binding"/>
    <property type="evidence" value="ECO:0007669"/>
    <property type="project" value="UniProtKB-KW"/>
</dbReference>
<keyword evidence="4" id="KW-0808">Transferase</keyword>
<keyword evidence="8" id="KW-0902">Two-component regulatory system</keyword>
<protein>
    <recommendedName>
        <fullName evidence="2">histidine kinase</fullName>
        <ecNumber evidence="2">2.7.13.3</ecNumber>
    </recommendedName>
</protein>
<keyword evidence="6" id="KW-0418">Kinase</keyword>
<dbReference type="InterPro" id="IPR011990">
    <property type="entry name" value="TPR-like_helical_dom_sf"/>
</dbReference>
<dbReference type="CDD" id="cd16917">
    <property type="entry name" value="HATPase_UhpB-NarQ-NarX-like"/>
    <property type="match status" value="1"/>
</dbReference>
<evidence type="ECO:0000313" key="14">
    <source>
        <dbReference type="Proteomes" id="UP000652231"/>
    </source>
</evidence>
<feature type="repeat" description="TPR" evidence="9">
    <location>
        <begin position="121"/>
        <end position="154"/>
    </location>
</feature>
<feature type="coiled-coil region" evidence="10">
    <location>
        <begin position="367"/>
        <end position="394"/>
    </location>
</feature>
<keyword evidence="14" id="KW-1185">Reference proteome</keyword>
<dbReference type="AlphaFoldDB" id="A0A8J2Y9F6"/>
<keyword evidence="5" id="KW-0547">Nucleotide-binding</keyword>
<dbReference type="Pfam" id="PF07730">
    <property type="entry name" value="HisKA_3"/>
    <property type="match status" value="1"/>
</dbReference>
<dbReference type="PANTHER" id="PTHR24421:SF10">
    <property type="entry name" value="NITRATE_NITRITE SENSOR PROTEIN NARQ"/>
    <property type="match status" value="1"/>
</dbReference>
<evidence type="ECO:0000256" key="7">
    <source>
        <dbReference type="ARBA" id="ARBA00022840"/>
    </source>
</evidence>
<evidence type="ECO:0000256" key="1">
    <source>
        <dbReference type="ARBA" id="ARBA00000085"/>
    </source>
</evidence>
<evidence type="ECO:0000256" key="9">
    <source>
        <dbReference type="PROSITE-ProRule" id="PRU00339"/>
    </source>
</evidence>
<feature type="repeat" description="TPR" evidence="9">
    <location>
        <begin position="163"/>
        <end position="196"/>
    </location>
</feature>
<evidence type="ECO:0000313" key="13">
    <source>
        <dbReference type="EMBL" id="GGD86597.1"/>
    </source>
</evidence>
<dbReference type="SUPFAM" id="SSF55874">
    <property type="entry name" value="ATPase domain of HSP90 chaperone/DNA topoisomerase II/histidine kinase"/>
    <property type="match status" value="1"/>
</dbReference>
<reference evidence="13" key="2">
    <citation type="submission" date="2020-09" db="EMBL/GenBank/DDBJ databases">
        <authorList>
            <person name="Sun Q."/>
            <person name="Zhou Y."/>
        </authorList>
    </citation>
    <scope>NUCLEOTIDE SEQUENCE</scope>
    <source>
        <strain evidence="13">CGMCC 1.12924</strain>
    </source>
</reference>
<evidence type="ECO:0000256" key="8">
    <source>
        <dbReference type="ARBA" id="ARBA00023012"/>
    </source>
</evidence>
<keyword evidence="11" id="KW-0812">Transmembrane</keyword>
<name>A0A8J2Y9F6_9FLAO</name>
<dbReference type="InterPro" id="IPR011712">
    <property type="entry name" value="Sig_transdc_His_kin_sub3_dim/P"/>
</dbReference>
<evidence type="ECO:0000256" key="3">
    <source>
        <dbReference type="ARBA" id="ARBA00022553"/>
    </source>
</evidence>
<keyword evidence="9" id="KW-0802">TPR repeat</keyword>
<dbReference type="GO" id="GO:0016020">
    <property type="term" value="C:membrane"/>
    <property type="evidence" value="ECO:0007669"/>
    <property type="project" value="InterPro"/>
</dbReference>
<proteinExistence type="predicted"/>
<dbReference type="InterPro" id="IPR050482">
    <property type="entry name" value="Sensor_HK_TwoCompSys"/>
</dbReference>
<keyword evidence="7" id="KW-0067">ATP-binding</keyword>
<dbReference type="SMART" id="SM00028">
    <property type="entry name" value="TPR"/>
    <property type="match status" value="6"/>
</dbReference>
<feature type="coiled-coil region" evidence="10">
    <location>
        <begin position="422"/>
        <end position="455"/>
    </location>
</feature>
<dbReference type="InterPro" id="IPR005467">
    <property type="entry name" value="His_kinase_dom"/>
</dbReference>
<dbReference type="Pfam" id="PF02518">
    <property type="entry name" value="HATPase_c"/>
    <property type="match status" value="1"/>
</dbReference>
<keyword evidence="11" id="KW-0472">Membrane</keyword>
<dbReference type="Pfam" id="PF13424">
    <property type="entry name" value="TPR_12"/>
    <property type="match status" value="2"/>
</dbReference>
<comment type="catalytic activity">
    <reaction evidence="1">
        <text>ATP + protein L-histidine = ADP + protein N-phospho-L-histidine.</text>
        <dbReference type="EC" id="2.7.13.3"/>
    </reaction>
</comment>
<organism evidence="13 14">
    <name type="scientific">Planktosalinus lacus</name>
    <dbReference type="NCBI Taxonomy" id="1526573"/>
    <lineage>
        <taxon>Bacteria</taxon>
        <taxon>Pseudomonadati</taxon>
        <taxon>Bacteroidota</taxon>
        <taxon>Flavobacteriia</taxon>
        <taxon>Flavobacteriales</taxon>
        <taxon>Flavobacteriaceae</taxon>
        <taxon>Planktosalinus</taxon>
    </lineage>
</organism>
<dbReference type="InterPro" id="IPR036890">
    <property type="entry name" value="HATPase_C_sf"/>
</dbReference>
<dbReference type="EC" id="2.7.13.3" evidence="2"/>
<dbReference type="Pfam" id="PF13374">
    <property type="entry name" value="TPR_10"/>
    <property type="match status" value="1"/>
</dbReference>
<keyword evidence="3" id="KW-0597">Phosphoprotein</keyword>
<dbReference type="PROSITE" id="PS50109">
    <property type="entry name" value="HIS_KIN"/>
    <property type="match status" value="1"/>
</dbReference>
<dbReference type="GO" id="GO:0000155">
    <property type="term" value="F:phosphorelay sensor kinase activity"/>
    <property type="evidence" value="ECO:0007669"/>
    <property type="project" value="InterPro"/>
</dbReference>
<feature type="repeat" description="TPR" evidence="9">
    <location>
        <begin position="243"/>
        <end position="276"/>
    </location>
</feature>